<dbReference type="SUPFAM" id="SSF55961">
    <property type="entry name" value="Bet v1-like"/>
    <property type="match status" value="1"/>
</dbReference>
<dbReference type="CDD" id="cd07812">
    <property type="entry name" value="SRPBCC"/>
    <property type="match status" value="1"/>
</dbReference>
<dbReference type="InterPro" id="IPR023393">
    <property type="entry name" value="START-like_dom_sf"/>
</dbReference>
<dbReference type="OrthoDB" id="5624531at2"/>
<sequence length="162" mass="18546">MRTLVFILFVITVLATALGFLLTNPRITTKTVLIPAPLITVWTTVTDHASQPEWRTSLESVEEDLDAGRWTETPKQGPSITFQEKERQPMRLYEIEIVSEGGFSGYSTLEFVEEGDETRVTMKEVSNVPNIYRRLLAYAFYNQSEQMDSYLRDLEQAVSTDK</sequence>
<evidence type="ECO:0000313" key="1">
    <source>
        <dbReference type="EMBL" id="KXF81691.1"/>
    </source>
</evidence>
<evidence type="ECO:0008006" key="3">
    <source>
        <dbReference type="Google" id="ProtNLM"/>
    </source>
</evidence>
<organism evidence="1 2">
    <name type="scientific">Enterovibrio coralii</name>
    <dbReference type="NCBI Taxonomy" id="294935"/>
    <lineage>
        <taxon>Bacteria</taxon>
        <taxon>Pseudomonadati</taxon>
        <taxon>Pseudomonadota</taxon>
        <taxon>Gammaproteobacteria</taxon>
        <taxon>Vibrionales</taxon>
        <taxon>Vibrionaceae</taxon>
        <taxon>Enterovibrio</taxon>
    </lineage>
</organism>
<evidence type="ECO:0000313" key="2">
    <source>
        <dbReference type="Proteomes" id="UP000070529"/>
    </source>
</evidence>
<protein>
    <recommendedName>
        <fullName evidence="3">Polyketide cyclase</fullName>
    </recommendedName>
</protein>
<gene>
    <name evidence="1" type="ORF">ATN88_03280</name>
</gene>
<dbReference type="EMBL" id="LNTY01000034">
    <property type="protein sequence ID" value="KXF81691.1"/>
    <property type="molecule type" value="Genomic_DNA"/>
</dbReference>
<dbReference type="Proteomes" id="UP000070529">
    <property type="component" value="Unassembled WGS sequence"/>
</dbReference>
<dbReference type="InterPro" id="IPR019587">
    <property type="entry name" value="Polyketide_cyclase/dehydratase"/>
</dbReference>
<comment type="caution">
    <text evidence="1">The sequence shown here is derived from an EMBL/GenBank/DDBJ whole genome shotgun (WGS) entry which is preliminary data.</text>
</comment>
<name>A0A135I8B0_9GAMM</name>
<keyword evidence="2" id="KW-1185">Reference proteome</keyword>
<reference evidence="1 2" key="1">
    <citation type="submission" date="2015-11" db="EMBL/GenBank/DDBJ databases">
        <title>Genomic Taxonomy of the Vibrionaceae.</title>
        <authorList>
            <person name="Gomez-Gil B."/>
            <person name="Enciso-Ibarra J."/>
        </authorList>
    </citation>
    <scope>NUCLEOTIDE SEQUENCE [LARGE SCALE GENOMIC DNA]</scope>
    <source>
        <strain evidence="1 2">CAIM 912</strain>
    </source>
</reference>
<accession>A0A135I8B0</accession>
<dbReference type="Pfam" id="PF10604">
    <property type="entry name" value="Polyketide_cyc2"/>
    <property type="match status" value="1"/>
</dbReference>
<dbReference type="Gene3D" id="3.30.530.20">
    <property type="match status" value="1"/>
</dbReference>
<dbReference type="AlphaFoldDB" id="A0A135I8B0"/>
<proteinExistence type="predicted"/>
<dbReference type="STRING" id="294935.ATN88_03280"/>
<dbReference type="RefSeq" id="WP_067417219.1">
    <property type="nucleotide sequence ID" value="NZ_LNTY01000034.1"/>
</dbReference>